<feature type="transmembrane region" description="Helical" evidence="6">
    <location>
        <begin position="102"/>
        <end position="123"/>
    </location>
</feature>
<dbReference type="EMBL" id="JACXTA010000001">
    <property type="protein sequence ID" value="MBD3707347.1"/>
    <property type="molecule type" value="Genomic_DNA"/>
</dbReference>
<dbReference type="InterPro" id="IPR007895">
    <property type="entry name" value="MASE1"/>
</dbReference>
<feature type="transmembrane region" description="Helical" evidence="6">
    <location>
        <begin position="144"/>
        <end position="165"/>
    </location>
</feature>
<evidence type="ECO:0000256" key="2">
    <source>
        <dbReference type="ARBA" id="ARBA00022475"/>
    </source>
</evidence>
<evidence type="ECO:0000259" key="7">
    <source>
        <dbReference type="Pfam" id="PF05231"/>
    </source>
</evidence>
<comment type="subcellular location">
    <subcellularLocation>
        <location evidence="1">Cell membrane</location>
        <topology evidence="1">Multi-pass membrane protein</topology>
    </subcellularLocation>
</comment>
<evidence type="ECO:0000256" key="5">
    <source>
        <dbReference type="ARBA" id="ARBA00023136"/>
    </source>
</evidence>
<name>A0A927DLB6_9ENTR</name>
<feature type="transmembrane region" description="Helical" evidence="6">
    <location>
        <begin position="59"/>
        <end position="82"/>
    </location>
</feature>
<comment type="caution">
    <text evidence="8">The sequence shown here is derived from an EMBL/GenBank/DDBJ whole genome shotgun (WGS) entry which is preliminary data.</text>
</comment>
<gene>
    <name evidence="8" type="ORF">IE983_22095</name>
</gene>
<feature type="transmembrane region" description="Helical" evidence="6">
    <location>
        <begin position="20"/>
        <end position="39"/>
    </location>
</feature>
<sequence>MVVSLFLRYYPSVGLFETVAGILHFIVPLVLSWGGYRVFAPRRNMTAYGDIRLMGQRIFWQVFCPATLFLVLFQFAVYLGIYESRQSLAGLNPLNIRTLINYQGLLVSGLTGVPLSYLLIRLIRHPRYIKGLMSQLRAQIDKKVTAVEFVVWFLALGRVAGHAAAAHECKQFHFQYQLHLVPADARDALGGDALWLQADVTHLDAGPAGVDSLFLSLHSGTRGVWHSAGDHLIQLSGLFLRCDVHVDAGDTPARHQYSLPQSGFSRSGGAYAQPAGAVARAGQSSVVSALFTARARAGGTGTQLRRDAADPV</sequence>
<evidence type="ECO:0000256" key="6">
    <source>
        <dbReference type="SAM" id="Phobius"/>
    </source>
</evidence>
<evidence type="ECO:0000313" key="9">
    <source>
        <dbReference type="Proteomes" id="UP000655273"/>
    </source>
</evidence>
<accession>A0A927DLB6</accession>
<evidence type="ECO:0000256" key="3">
    <source>
        <dbReference type="ARBA" id="ARBA00022692"/>
    </source>
</evidence>
<protein>
    <submittedName>
        <fullName evidence="8">MASE1 domain-containing protein</fullName>
    </submittedName>
</protein>
<organism evidence="8 9">
    <name type="scientific">Enterobacter hormaechei</name>
    <dbReference type="NCBI Taxonomy" id="158836"/>
    <lineage>
        <taxon>Bacteria</taxon>
        <taxon>Pseudomonadati</taxon>
        <taxon>Pseudomonadota</taxon>
        <taxon>Gammaproteobacteria</taxon>
        <taxon>Enterobacterales</taxon>
        <taxon>Enterobacteriaceae</taxon>
        <taxon>Enterobacter</taxon>
        <taxon>Enterobacter cloacae complex</taxon>
    </lineage>
</organism>
<reference evidence="8" key="1">
    <citation type="submission" date="2020-07" db="EMBL/GenBank/DDBJ databases">
        <title>Clinical and genomic characterization of carbapenemase-producing Enterobacterales causing secondary infections during the COVID-19 crisis at a New York City hospital.</title>
        <authorList>
            <person name="Gomez-Simmonds A."/>
            <person name="Annavajhala M.K."/>
            <person name="Uhlemann A.-C."/>
        </authorList>
    </citation>
    <scope>NUCLEOTIDE SEQUENCE</scope>
    <source>
        <strain evidence="8">NK1396</strain>
    </source>
</reference>
<keyword evidence="2" id="KW-1003">Cell membrane</keyword>
<evidence type="ECO:0000256" key="1">
    <source>
        <dbReference type="ARBA" id="ARBA00004651"/>
    </source>
</evidence>
<evidence type="ECO:0000256" key="4">
    <source>
        <dbReference type="ARBA" id="ARBA00022989"/>
    </source>
</evidence>
<keyword evidence="5 6" id="KW-0472">Membrane</keyword>
<dbReference type="Proteomes" id="UP000655273">
    <property type="component" value="Unassembled WGS sequence"/>
</dbReference>
<dbReference type="Pfam" id="PF05231">
    <property type="entry name" value="MASE1"/>
    <property type="match status" value="1"/>
</dbReference>
<feature type="domain" description="MASE1" evidence="7">
    <location>
        <begin position="9"/>
        <end position="160"/>
    </location>
</feature>
<keyword evidence="4 6" id="KW-1133">Transmembrane helix</keyword>
<dbReference type="GO" id="GO:0005886">
    <property type="term" value="C:plasma membrane"/>
    <property type="evidence" value="ECO:0007669"/>
    <property type="project" value="UniProtKB-SubCell"/>
</dbReference>
<proteinExistence type="predicted"/>
<keyword evidence="3 6" id="KW-0812">Transmembrane</keyword>
<dbReference type="AlphaFoldDB" id="A0A927DLB6"/>
<evidence type="ECO:0000313" key="8">
    <source>
        <dbReference type="EMBL" id="MBD3707347.1"/>
    </source>
</evidence>